<evidence type="ECO:0008006" key="5">
    <source>
        <dbReference type="Google" id="ProtNLM"/>
    </source>
</evidence>
<keyword evidence="1" id="KW-0808">Transferase</keyword>
<organism evidence="3 4">
    <name type="scientific">Treponema phagedenis</name>
    <dbReference type="NCBI Taxonomy" id="162"/>
    <lineage>
        <taxon>Bacteria</taxon>
        <taxon>Pseudomonadati</taxon>
        <taxon>Spirochaetota</taxon>
        <taxon>Spirochaetia</taxon>
        <taxon>Spirochaetales</taxon>
        <taxon>Treponemataceae</taxon>
        <taxon>Treponema</taxon>
    </lineage>
</organism>
<dbReference type="SUPFAM" id="SSF55729">
    <property type="entry name" value="Acyl-CoA N-acyltransferases (Nat)"/>
    <property type="match status" value="1"/>
</dbReference>
<proteinExistence type="predicted"/>
<gene>
    <name evidence="3" type="ORF">TPHV1_250007</name>
</gene>
<keyword evidence="4" id="KW-1185">Reference proteome</keyword>
<dbReference type="InterPro" id="IPR051635">
    <property type="entry name" value="SNAT-like"/>
</dbReference>
<dbReference type="PANTHER" id="PTHR10908:SF0">
    <property type="entry name" value="SEROTONIN N-ACETYLTRANSFERASE"/>
    <property type="match status" value="1"/>
</dbReference>
<dbReference type="EMBL" id="CDNC01000018">
    <property type="protein sequence ID" value="CEM61988.1"/>
    <property type="molecule type" value="Genomic_DNA"/>
</dbReference>
<dbReference type="AlphaFoldDB" id="A0A0B7GU55"/>
<evidence type="ECO:0000313" key="4">
    <source>
        <dbReference type="Proteomes" id="UP000042527"/>
    </source>
</evidence>
<evidence type="ECO:0000313" key="3">
    <source>
        <dbReference type="EMBL" id="CEM61988.1"/>
    </source>
</evidence>
<sequence>MGKFIMRQTDKSKSIESELAVKQIKPDELCLRLANEKDLPRILEIETESFSSEIVESPETFAERIRHAGNCFYLLCKTPAKGERAEEEKILAYLSAELWEELPPMKDEFFALGHSAKERHREEGKVLYIASFALAKNNRGKKVLRHGKTESLASFFFRSAIDTICSDYPKIDTQLLLVHNEWTAAKYIYQQQGFYEIATFTRFEGFGKAPALIYKKDIPQTSAQN</sequence>
<dbReference type="Proteomes" id="UP000042527">
    <property type="component" value="Unassembled WGS sequence"/>
</dbReference>
<dbReference type="PANTHER" id="PTHR10908">
    <property type="entry name" value="SEROTONIN N-ACETYLTRANSFERASE"/>
    <property type="match status" value="1"/>
</dbReference>
<evidence type="ECO:0000256" key="2">
    <source>
        <dbReference type="ARBA" id="ARBA00023315"/>
    </source>
</evidence>
<reference evidence="4" key="1">
    <citation type="submission" date="2015-01" db="EMBL/GenBank/DDBJ databases">
        <authorList>
            <person name="Manzoor Shahid"/>
            <person name="Zubair Saima"/>
        </authorList>
    </citation>
    <scope>NUCLEOTIDE SEQUENCE [LARGE SCALE GENOMIC DNA]</scope>
    <source>
        <strain evidence="4">V1</strain>
    </source>
</reference>
<name>A0A0B7GU55_TREPH</name>
<dbReference type="GO" id="GO:0008080">
    <property type="term" value="F:N-acetyltransferase activity"/>
    <property type="evidence" value="ECO:0007669"/>
    <property type="project" value="UniProtKB-ARBA"/>
</dbReference>
<keyword evidence="2" id="KW-0012">Acyltransferase</keyword>
<evidence type="ECO:0000256" key="1">
    <source>
        <dbReference type="ARBA" id="ARBA00022679"/>
    </source>
</evidence>
<dbReference type="Gene3D" id="3.40.630.30">
    <property type="match status" value="1"/>
</dbReference>
<protein>
    <recommendedName>
        <fullName evidence="5">N-acetyltransferase domain-containing protein</fullName>
    </recommendedName>
</protein>
<accession>A0A0B7GU55</accession>
<dbReference type="InterPro" id="IPR016181">
    <property type="entry name" value="Acyl_CoA_acyltransferase"/>
</dbReference>